<comment type="function">
    <text evidence="9">Odorant receptor which mediates acceptance or avoidance behavior, depending on its substrates. The odorant receptor repertoire encodes a large collection of odor stimuli that vary widely in identity, intensity, and duration. May form a complex with Orco to form odorant-sensing units, providing sensitive and prolonged odorant signaling and calcium permeability.</text>
</comment>
<feature type="transmembrane region" description="Helical" evidence="12">
    <location>
        <begin position="261"/>
        <end position="281"/>
    </location>
</feature>
<dbReference type="GO" id="GO:0005886">
    <property type="term" value="C:plasma membrane"/>
    <property type="evidence" value="ECO:0007669"/>
    <property type="project" value="UniProtKB-SubCell"/>
</dbReference>
<dbReference type="InParanoid" id="A0A7M7QH54"/>
<sequence length="389" mass="45447">MHTIRLPFTILKYIGIWKPNSWKSTWKGYQYDCWSLAVMMIMYSFVATELIAVVKLISDHYDEISDTLFLLLTTAGVSIKSMNFLANRDNMAHLGDMLLKSCCIPKNLNELKIQKKFDDVNRFVTLMCITMVYGNIMTMMTIPLLQSKEHRNLPFKTWLPYDTRSNSLNYWLSYLHQGLGLACCGTMGVMIVNIITGFMQQACAQFEILDSRWRNLPKIVEIARSRWSDSAADEHENIMLSQYIRHHIHVYEYMNEFVKTFNIIILVQFCVSSVVITISVYQMSIKSLGLEWFMVFGYAVSMLTEFFLYCWFGNEVTLKSMDFALKIYDTEWNLLNIKSWKLILFVTHRTRKPIVVRCYNYIVLSLDTYVNIIRLSYSAFNLIRSSAGT</sequence>
<dbReference type="AlphaFoldDB" id="A0A7M7QH54"/>
<keyword evidence="7 12" id="KW-0675">Receptor</keyword>
<dbReference type="EnsemblMetazoa" id="XM_031929706">
    <property type="protein sequence ID" value="XP_031785566"/>
    <property type="gene ID" value="LOC100678645"/>
</dbReference>
<evidence type="ECO:0000313" key="13">
    <source>
        <dbReference type="EnsemblMetazoa" id="XP_031785566"/>
    </source>
</evidence>
<dbReference type="InterPro" id="IPR004117">
    <property type="entry name" value="7tm6_olfct_rcpt"/>
</dbReference>
<dbReference type="SMR" id="A0A7M7QH54"/>
<comment type="subunit">
    <text evidence="11">Interacts with Orco. Complexes exist early in the endomembrane system in olfactory sensory neurons (OSNs), coupling these complexes to the conserved ciliary trafficking pathway.</text>
</comment>
<feature type="transmembrane region" description="Helical" evidence="12">
    <location>
        <begin position="123"/>
        <end position="145"/>
    </location>
</feature>
<dbReference type="FunCoup" id="A0A7M7QH54">
    <property type="interactions" value="113"/>
</dbReference>
<dbReference type="RefSeq" id="XP_031785566.2">
    <property type="nucleotide sequence ID" value="XM_031929706.2"/>
</dbReference>
<keyword evidence="14" id="KW-1185">Reference proteome</keyword>
<dbReference type="OrthoDB" id="6597368at2759"/>
<evidence type="ECO:0000256" key="4">
    <source>
        <dbReference type="ARBA" id="ARBA00022725"/>
    </source>
</evidence>
<evidence type="ECO:0000256" key="9">
    <source>
        <dbReference type="ARBA" id="ARBA00037764"/>
    </source>
</evidence>
<keyword evidence="4 12" id="KW-0552">Olfaction</keyword>
<dbReference type="Proteomes" id="UP000002358">
    <property type="component" value="Chromosome 4"/>
</dbReference>
<dbReference type="PANTHER" id="PTHR21137:SF37">
    <property type="entry name" value="ODORANT RECEPTOR 46A, ISOFORM B-RELATED"/>
    <property type="match status" value="1"/>
</dbReference>
<dbReference type="GO" id="GO:0004984">
    <property type="term" value="F:olfactory receptor activity"/>
    <property type="evidence" value="ECO:0007669"/>
    <property type="project" value="InterPro"/>
</dbReference>
<evidence type="ECO:0000256" key="11">
    <source>
        <dbReference type="ARBA" id="ARBA00038679"/>
    </source>
</evidence>
<evidence type="ECO:0000256" key="3">
    <source>
        <dbReference type="ARBA" id="ARBA00022692"/>
    </source>
</evidence>
<keyword evidence="6 12" id="KW-0472">Membrane</keyword>
<accession>A0A7M7QH54</accession>
<organism evidence="13 14">
    <name type="scientific">Nasonia vitripennis</name>
    <name type="common">Parasitic wasp</name>
    <dbReference type="NCBI Taxonomy" id="7425"/>
    <lineage>
        <taxon>Eukaryota</taxon>
        <taxon>Metazoa</taxon>
        <taxon>Ecdysozoa</taxon>
        <taxon>Arthropoda</taxon>
        <taxon>Hexapoda</taxon>
        <taxon>Insecta</taxon>
        <taxon>Pterygota</taxon>
        <taxon>Neoptera</taxon>
        <taxon>Endopterygota</taxon>
        <taxon>Hymenoptera</taxon>
        <taxon>Apocrita</taxon>
        <taxon>Proctotrupomorpha</taxon>
        <taxon>Chalcidoidea</taxon>
        <taxon>Pteromalidae</taxon>
        <taxon>Pteromalinae</taxon>
        <taxon>Nasonia</taxon>
    </lineage>
</organism>
<keyword evidence="3 12" id="KW-0812">Transmembrane</keyword>
<evidence type="ECO:0000256" key="5">
    <source>
        <dbReference type="ARBA" id="ARBA00022989"/>
    </source>
</evidence>
<evidence type="ECO:0000313" key="14">
    <source>
        <dbReference type="Proteomes" id="UP000002358"/>
    </source>
</evidence>
<comment type="similarity">
    <text evidence="10">Belongs to the insect chemoreceptor superfamily. Heteromeric odorant receptor channel (TC 1.A.69) family. Or2a subfamily.</text>
</comment>
<dbReference type="PANTHER" id="PTHR21137">
    <property type="entry name" value="ODORANT RECEPTOR"/>
    <property type="match status" value="1"/>
</dbReference>
<feature type="transmembrane region" description="Helical" evidence="12">
    <location>
        <begin position="68"/>
        <end position="86"/>
    </location>
</feature>
<evidence type="ECO:0000256" key="12">
    <source>
        <dbReference type="RuleBase" id="RU351113"/>
    </source>
</evidence>
<name>A0A7M7QH54_NASVI</name>
<evidence type="ECO:0000256" key="2">
    <source>
        <dbReference type="ARBA" id="ARBA00022606"/>
    </source>
</evidence>
<keyword evidence="5 12" id="KW-1133">Transmembrane helix</keyword>
<keyword evidence="8 12" id="KW-0807">Transducer</keyword>
<dbReference type="Pfam" id="PF02949">
    <property type="entry name" value="7tm_6"/>
    <property type="match status" value="1"/>
</dbReference>
<evidence type="ECO:0000256" key="8">
    <source>
        <dbReference type="ARBA" id="ARBA00023224"/>
    </source>
</evidence>
<feature type="transmembrane region" description="Helical" evidence="12">
    <location>
        <begin position="33"/>
        <end position="56"/>
    </location>
</feature>
<feature type="transmembrane region" description="Helical" evidence="12">
    <location>
        <begin position="293"/>
        <end position="312"/>
    </location>
</feature>
<feature type="transmembrane region" description="Helical" evidence="12">
    <location>
        <begin position="174"/>
        <end position="195"/>
    </location>
</feature>
<reference evidence="13" key="1">
    <citation type="submission" date="2021-01" db="UniProtKB">
        <authorList>
            <consortium name="EnsemblMetazoa"/>
        </authorList>
    </citation>
    <scope>IDENTIFICATION</scope>
</reference>
<evidence type="ECO:0000256" key="6">
    <source>
        <dbReference type="ARBA" id="ARBA00023136"/>
    </source>
</evidence>
<evidence type="ECO:0000256" key="7">
    <source>
        <dbReference type="ARBA" id="ARBA00023170"/>
    </source>
</evidence>
<dbReference type="GeneID" id="100678645"/>
<dbReference type="GO" id="GO:0005549">
    <property type="term" value="F:odorant binding"/>
    <property type="evidence" value="ECO:0007669"/>
    <property type="project" value="InterPro"/>
</dbReference>
<evidence type="ECO:0000256" key="10">
    <source>
        <dbReference type="ARBA" id="ARBA00037946"/>
    </source>
</evidence>
<proteinExistence type="inferred from homology"/>
<keyword evidence="2 12" id="KW-0716">Sensory transduction</keyword>
<dbReference type="KEGG" id="nvi:100678645"/>
<evidence type="ECO:0000256" key="1">
    <source>
        <dbReference type="ARBA" id="ARBA00004141"/>
    </source>
</evidence>
<dbReference type="GO" id="GO:0007165">
    <property type="term" value="P:signal transduction"/>
    <property type="evidence" value="ECO:0007669"/>
    <property type="project" value="UniProtKB-KW"/>
</dbReference>
<protein>
    <recommendedName>
        <fullName evidence="12">Odorant receptor</fullName>
    </recommendedName>
</protein>
<comment type="subcellular location">
    <subcellularLocation>
        <location evidence="12">Cell membrane</location>
        <topology evidence="12">Multi-pass membrane protein</topology>
    </subcellularLocation>
    <subcellularLocation>
        <location evidence="1">Membrane</location>
        <topology evidence="1">Multi-pass membrane protein</topology>
    </subcellularLocation>
</comment>
<comment type="caution">
    <text evidence="12">Lacks conserved residue(s) required for the propagation of feature annotation.</text>
</comment>